<dbReference type="GO" id="GO:0004674">
    <property type="term" value="F:protein serine/threonine kinase activity"/>
    <property type="evidence" value="ECO:0007669"/>
    <property type="project" value="UniProtKB-KW"/>
</dbReference>
<evidence type="ECO:0000256" key="5">
    <source>
        <dbReference type="ARBA" id="ARBA00022989"/>
    </source>
</evidence>
<comment type="catalytic activity">
    <reaction evidence="9">
        <text>L-seryl-[protein] + ATP = O-phospho-L-seryl-[protein] + ADP + H(+)</text>
        <dbReference type="Rhea" id="RHEA:17989"/>
        <dbReference type="Rhea" id="RHEA-COMP:9863"/>
        <dbReference type="Rhea" id="RHEA-COMP:11604"/>
        <dbReference type="ChEBI" id="CHEBI:15378"/>
        <dbReference type="ChEBI" id="CHEBI:29999"/>
        <dbReference type="ChEBI" id="CHEBI:30616"/>
        <dbReference type="ChEBI" id="CHEBI:83421"/>
        <dbReference type="ChEBI" id="CHEBI:456216"/>
        <dbReference type="EC" id="2.7.11.1"/>
    </reaction>
</comment>
<evidence type="ECO:0000256" key="10">
    <source>
        <dbReference type="SAM" id="SignalP"/>
    </source>
</evidence>
<accession>A0A2P5W1W3</accession>
<keyword evidence="7" id="KW-0325">Glycoprotein</keyword>
<evidence type="ECO:0000256" key="8">
    <source>
        <dbReference type="ARBA" id="ARBA00047899"/>
    </source>
</evidence>
<keyword evidence="3" id="KW-0812">Transmembrane</keyword>
<dbReference type="Proteomes" id="UP000239757">
    <property type="component" value="Unassembled WGS sequence"/>
</dbReference>
<evidence type="ECO:0000313" key="13">
    <source>
        <dbReference type="Proteomes" id="UP000239757"/>
    </source>
</evidence>
<dbReference type="InterPro" id="IPR025287">
    <property type="entry name" value="WAK_GUB"/>
</dbReference>
<keyword evidence="5" id="KW-1133">Transmembrane helix</keyword>
<evidence type="ECO:0000259" key="11">
    <source>
        <dbReference type="PROSITE" id="PS01186"/>
    </source>
</evidence>
<evidence type="ECO:0000256" key="7">
    <source>
        <dbReference type="ARBA" id="ARBA00023180"/>
    </source>
</evidence>
<evidence type="ECO:0000313" key="12">
    <source>
        <dbReference type="EMBL" id="PPR85045.1"/>
    </source>
</evidence>
<evidence type="ECO:0000256" key="4">
    <source>
        <dbReference type="ARBA" id="ARBA00022729"/>
    </source>
</evidence>
<dbReference type="PROSITE" id="PS01186">
    <property type="entry name" value="EGF_2"/>
    <property type="match status" value="1"/>
</dbReference>
<dbReference type="AlphaFoldDB" id="A0A2P5W1W3"/>
<comment type="catalytic activity">
    <reaction evidence="8">
        <text>L-threonyl-[protein] + ATP = O-phospho-L-threonyl-[protein] + ADP + H(+)</text>
        <dbReference type="Rhea" id="RHEA:46608"/>
        <dbReference type="Rhea" id="RHEA-COMP:11060"/>
        <dbReference type="Rhea" id="RHEA-COMP:11605"/>
        <dbReference type="ChEBI" id="CHEBI:15378"/>
        <dbReference type="ChEBI" id="CHEBI:30013"/>
        <dbReference type="ChEBI" id="CHEBI:30616"/>
        <dbReference type="ChEBI" id="CHEBI:61977"/>
        <dbReference type="ChEBI" id="CHEBI:456216"/>
        <dbReference type="EC" id="2.7.11.1"/>
    </reaction>
</comment>
<evidence type="ECO:0000256" key="1">
    <source>
        <dbReference type="ARBA" id="ARBA00004167"/>
    </source>
</evidence>
<protein>
    <recommendedName>
        <fullName evidence="2">non-specific serine/threonine protein kinase</fullName>
        <ecNumber evidence="2">2.7.11.1</ecNumber>
    </recommendedName>
</protein>
<dbReference type="PANTHER" id="PTHR33355">
    <property type="entry name" value="WALL-ASSOCIATED RECEPTOR KINASE CARBOXY-TERMINAL PROTEIN-RELATED"/>
    <property type="match status" value="1"/>
</dbReference>
<keyword evidence="6" id="KW-0472">Membrane</keyword>
<dbReference type="GO" id="GO:0030247">
    <property type="term" value="F:polysaccharide binding"/>
    <property type="evidence" value="ECO:0007669"/>
    <property type="project" value="InterPro"/>
</dbReference>
<sequence length="309" mass="33670">MDSHLLPFIIFLIAVTFIPLLSSAAPATPCQSNCGSLQIKYPFGTSYGCGSPRFEPYIACKSNQLLLTTHTGSYLITAISYKDSTLTITPSAMSTCNSMQQSPNLGLDWASPFQLGPSIFLLLSCTPPTSSLTIKGSPVCDPSSTHLCATIYTCPAVVNLGLPLFPPTNTCCVYSPANFNSKGELDLREMKCKGYASIASFQDSPTDPSKWMYGVTLKYTNGGFDDYYMNNKCNTCEDSGGICGYSPPTNSFLCICNSGFNATTDCYNNYNPVQDYEDLIGTSTSLSTRMFLFPFYFILSIYYSIPLLI</sequence>
<dbReference type="PANTHER" id="PTHR33355:SF1">
    <property type="entry name" value="WALL-ASSOCIATED RECEPTOR KINASE-LIKE 15"/>
    <property type="match status" value="1"/>
</dbReference>
<reference evidence="12 13" key="1">
    <citation type="submission" date="2015-01" db="EMBL/GenBank/DDBJ databases">
        <title>Genome of allotetraploid Gossypium barbadense reveals genomic plasticity and fiber elongation in cotton evolution.</title>
        <authorList>
            <person name="Chen X."/>
            <person name="Liu X."/>
            <person name="Zhao B."/>
            <person name="Zheng H."/>
            <person name="Hu Y."/>
            <person name="Lu G."/>
            <person name="Yang C."/>
            <person name="Chen J."/>
            <person name="Shan C."/>
            <person name="Zhang L."/>
            <person name="Zhou Y."/>
            <person name="Wang L."/>
            <person name="Guo W."/>
            <person name="Bai Y."/>
            <person name="Ruan J."/>
            <person name="Shangguan X."/>
            <person name="Mao Y."/>
            <person name="Jiang J."/>
            <person name="Zhu Y."/>
            <person name="Lei J."/>
            <person name="Kang H."/>
            <person name="Chen S."/>
            <person name="He X."/>
            <person name="Wang R."/>
            <person name="Wang Y."/>
            <person name="Chen J."/>
            <person name="Wang L."/>
            <person name="Yu S."/>
            <person name="Wang B."/>
            <person name="Wei J."/>
            <person name="Song S."/>
            <person name="Lu X."/>
            <person name="Gao Z."/>
            <person name="Gu W."/>
            <person name="Deng X."/>
            <person name="Ma D."/>
            <person name="Wang S."/>
            <person name="Liang W."/>
            <person name="Fang L."/>
            <person name="Cai C."/>
            <person name="Zhu X."/>
            <person name="Zhou B."/>
            <person name="Zhang Y."/>
            <person name="Chen Z."/>
            <person name="Xu S."/>
            <person name="Zhu R."/>
            <person name="Wang S."/>
            <person name="Zhang T."/>
            <person name="Zhao G."/>
        </authorList>
    </citation>
    <scope>NUCLEOTIDE SEQUENCE [LARGE SCALE GENOMIC DNA]</scope>
    <source>
        <strain evidence="13">cv. Xinhai21</strain>
        <tissue evidence="12">Leaf</tissue>
    </source>
</reference>
<dbReference type="InterPro" id="IPR032872">
    <property type="entry name" value="WAK_assoc_C"/>
</dbReference>
<dbReference type="GO" id="GO:0016020">
    <property type="term" value="C:membrane"/>
    <property type="evidence" value="ECO:0007669"/>
    <property type="project" value="UniProtKB-SubCell"/>
</dbReference>
<feature type="chain" id="PRO_5015111614" description="non-specific serine/threonine protein kinase" evidence="10">
    <location>
        <begin position="25"/>
        <end position="309"/>
    </location>
</feature>
<evidence type="ECO:0000256" key="6">
    <source>
        <dbReference type="ARBA" id="ARBA00023136"/>
    </source>
</evidence>
<dbReference type="OrthoDB" id="1933476at2759"/>
<keyword evidence="4 10" id="KW-0732">Signal</keyword>
<comment type="subcellular location">
    <subcellularLocation>
        <location evidence="1">Membrane</location>
        <topology evidence="1">Single-pass membrane protein</topology>
    </subcellularLocation>
</comment>
<dbReference type="InterPro" id="IPR000742">
    <property type="entry name" value="EGF"/>
</dbReference>
<proteinExistence type="predicted"/>
<feature type="signal peptide" evidence="10">
    <location>
        <begin position="1"/>
        <end position="24"/>
    </location>
</feature>
<evidence type="ECO:0000256" key="9">
    <source>
        <dbReference type="ARBA" id="ARBA00048679"/>
    </source>
</evidence>
<dbReference type="Pfam" id="PF13947">
    <property type="entry name" value="GUB_WAK_bind"/>
    <property type="match status" value="1"/>
</dbReference>
<feature type="domain" description="EGF-like" evidence="11">
    <location>
        <begin position="254"/>
        <end position="266"/>
    </location>
</feature>
<gene>
    <name evidence="12" type="ORF">GOBAR_AA35668</name>
</gene>
<dbReference type="EMBL" id="KZ669575">
    <property type="protein sequence ID" value="PPR85045.1"/>
    <property type="molecule type" value="Genomic_DNA"/>
</dbReference>
<dbReference type="EC" id="2.7.11.1" evidence="2"/>
<evidence type="ECO:0000256" key="3">
    <source>
        <dbReference type="ARBA" id="ARBA00022692"/>
    </source>
</evidence>
<name>A0A2P5W1W3_GOSBA</name>
<dbReference type="Pfam" id="PF14380">
    <property type="entry name" value="WAK_assoc"/>
    <property type="match status" value="1"/>
</dbReference>
<evidence type="ECO:0000256" key="2">
    <source>
        <dbReference type="ARBA" id="ARBA00012513"/>
    </source>
</evidence>
<organism evidence="12 13">
    <name type="scientific">Gossypium barbadense</name>
    <name type="common">Sea Island cotton</name>
    <name type="synonym">Hibiscus barbadensis</name>
    <dbReference type="NCBI Taxonomy" id="3634"/>
    <lineage>
        <taxon>Eukaryota</taxon>
        <taxon>Viridiplantae</taxon>
        <taxon>Streptophyta</taxon>
        <taxon>Embryophyta</taxon>
        <taxon>Tracheophyta</taxon>
        <taxon>Spermatophyta</taxon>
        <taxon>Magnoliopsida</taxon>
        <taxon>eudicotyledons</taxon>
        <taxon>Gunneridae</taxon>
        <taxon>Pentapetalae</taxon>
        <taxon>rosids</taxon>
        <taxon>malvids</taxon>
        <taxon>Malvales</taxon>
        <taxon>Malvaceae</taxon>
        <taxon>Malvoideae</taxon>
        <taxon>Gossypium</taxon>
    </lineage>
</organism>